<proteinExistence type="predicted"/>
<dbReference type="Proteomes" id="UP000055611">
    <property type="component" value="Chromosome"/>
</dbReference>
<dbReference type="Proteomes" id="UP000295506">
    <property type="component" value="Unassembled WGS sequence"/>
</dbReference>
<reference evidence="2 4" key="2">
    <citation type="submission" date="2019-03" db="EMBL/GenBank/DDBJ databases">
        <title>Genomic Encyclopedia of Type Strains, Phase IV (KMG-IV): sequencing the most valuable type-strain genomes for metagenomic binning, comparative biology and taxonomic classification.</title>
        <authorList>
            <person name="Goeker M."/>
        </authorList>
    </citation>
    <scope>NUCLEOTIDE SEQUENCE [LARGE SCALE GENOMIC DNA]</scope>
    <source>
        <strain evidence="2 4">DSM 101483</strain>
    </source>
</reference>
<keyword evidence="3" id="KW-1185">Reference proteome</keyword>
<protein>
    <submittedName>
        <fullName evidence="2">Uncharacterized protein</fullName>
    </submittedName>
</protein>
<reference evidence="1 3" key="1">
    <citation type="journal article" date="2016" name="Front. Microbiol.">
        <title>Genome Sequence of the Piezophilic, Mesophilic Sulfate-Reducing Bacterium Desulfovibrio indicus J2T.</title>
        <authorList>
            <person name="Cao J."/>
            <person name="Maignien L."/>
            <person name="Shao Z."/>
            <person name="Alain K."/>
            <person name="Jebbar M."/>
        </authorList>
    </citation>
    <scope>NUCLEOTIDE SEQUENCE [LARGE SCALE GENOMIC DNA]</scope>
    <source>
        <strain evidence="1 3">J2</strain>
    </source>
</reference>
<dbReference type="AlphaFoldDB" id="A0A140D8V3"/>
<dbReference type="EMBL" id="SOBK01000013">
    <property type="protein sequence ID" value="TDT86432.1"/>
    <property type="molecule type" value="Genomic_DNA"/>
</dbReference>
<name>A0A140D8V3_9BACT</name>
<sequence>MKIRKELYLREEDKPKLSGSQPLPLWMPAGYKCKGSGAAIARELRDIDGVFCMGCELGPCALPEGVEPDRMLRIRKEQVHG</sequence>
<dbReference type="EMBL" id="CP014206">
    <property type="protein sequence ID" value="AMK09620.1"/>
    <property type="molecule type" value="Genomic_DNA"/>
</dbReference>
<dbReference type="RefSeq" id="WP_066798913.1">
    <property type="nucleotide sequence ID" value="NZ_CP014206.1"/>
</dbReference>
<evidence type="ECO:0000313" key="3">
    <source>
        <dbReference type="Proteomes" id="UP000055611"/>
    </source>
</evidence>
<evidence type="ECO:0000313" key="2">
    <source>
        <dbReference type="EMBL" id="TDT86432.1"/>
    </source>
</evidence>
<accession>A0A140D8V3</accession>
<dbReference type="KEGG" id="dej:AWY79_00105"/>
<organism evidence="2 4">
    <name type="scientific">Pseudodesulfovibrio indicus</name>
    <dbReference type="NCBI Taxonomy" id="1716143"/>
    <lineage>
        <taxon>Bacteria</taxon>
        <taxon>Pseudomonadati</taxon>
        <taxon>Thermodesulfobacteriota</taxon>
        <taxon>Desulfovibrionia</taxon>
        <taxon>Desulfovibrionales</taxon>
        <taxon>Desulfovibrionaceae</taxon>
    </lineage>
</organism>
<gene>
    <name evidence="1" type="ORF">AWY79_00105</name>
    <name evidence="2" type="ORF">EDC59_113108</name>
</gene>
<evidence type="ECO:0000313" key="1">
    <source>
        <dbReference type="EMBL" id="AMK09620.1"/>
    </source>
</evidence>
<evidence type="ECO:0000313" key="4">
    <source>
        <dbReference type="Proteomes" id="UP000295506"/>
    </source>
</evidence>